<dbReference type="EMBL" id="FPBN01000002">
    <property type="protein sequence ID" value="SFU53065.1"/>
    <property type="molecule type" value="Genomic_DNA"/>
</dbReference>
<sequence length="446" mass="52336">MGITRFNEKGFVAECNEHCKQLFLKKIADYDKQIAPTMRGNGYVRLNQSERTVLFTFGEITFSRSRWSNGHQTRYPVDEWLGLKKYMRYSLELMYHLARHASVMSYRQVCRTVKLAYQLEITKDSVLKAVKLTGRLFSEKEHYRFLLDEETSEKIKAKRIYIEGDGVMVKTIASGDESKNTDLAHFLVHTGTKKVHGRSILLNKYEIIHTDYETAREELLDYLYNHFEITDETLLITNSDNGKGYTKRVFQEIKKALGIKKHEHFWDAYHINDKLTTFFKSYPTKLKNMAFKAINTHNKSLLKTVFDTVESLIEDKEELETYEKFKTKLLRNFKDTKPPKLRGLSSNGIGVMESQHCKVTFRMKHRGMYWSLEGAYAMARLIILERIDNLDDLFFGSWRKDYHFFKGSRLSAGNVADHSPSEVKGSQRILLREGKSSYFDHQQFRY</sequence>
<organism evidence="2 3">
    <name type="scientific">Streptococcus gallolyticus</name>
    <dbReference type="NCBI Taxonomy" id="315405"/>
    <lineage>
        <taxon>Bacteria</taxon>
        <taxon>Bacillati</taxon>
        <taxon>Bacillota</taxon>
        <taxon>Bacilli</taxon>
        <taxon>Lactobacillales</taxon>
        <taxon>Streptococcaceae</taxon>
        <taxon>Streptococcus</taxon>
    </lineage>
</organism>
<comment type="similarity">
    <text evidence="1">Belongs to the UPF0236 family.</text>
</comment>
<evidence type="ECO:0000313" key="3">
    <source>
        <dbReference type="Proteomes" id="UP000183629"/>
    </source>
</evidence>
<gene>
    <name evidence="2" type="ORF">SAMN05660328_102380</name>
</gene>
<dbReference type="Proteomes" id="UP000183629">
    <property type="component" value="Unassembled WGS sequence"/>
</dbReference>
<keyword evidence="3" id="KW-1185">Reference proteome</keyword>
<name>A0A1I7GXE3_9STRE</name>
<evidence type="ECO:0000256" key="1">
    <source>
        <dbReference type="ARBA" id="ARBA00006539"/>
    </source>
</evidence>
<dbReference type="InterPro" id="IPR009620">
    <property type="entry name" value="UPF0236"/>
</dbReference>
<evidence type="ECO:0000313" key="2">
    <source>
        <dbReference type="EMBL" id="SFU53065.1"/>
    </source>
</evidence>
<accession>A0A1I7GXE3</accession>
<reference evidence="3" key="1">
    <citation type="submission" date="2016-10" db="EMBL/GenBank/DDBJ databases">
        <authorList>
            <person name="Varghese N."/>
            <person name="Submissions S."/>
        </authorList>
    </citation>
    <scope>NUCLEOTIDE SEQUENCE [LARGE SCALE GENOMIC DNA]</scope>
    <source>
        <strain evidence="3">LMG 15572</strain>
    </source>
</reference>
<dbReference type="RefSeq" id="WP_074657802.1">
    <property type="nucleotide sequence ID" value="NZ_FOLZ01000002.1"/>
</dbReference>
<protein>
    <submittedName>
        <fullName evidence="2">Uncharacterized protein family (UPF0236)</fullName>
    </submittedName>
</protein>
<dbReference type="NCBIfam" id="NF033529">
    <property type="entry name" value="transpos_ISLre2"/>
    <property type="match status" value="1"/>
</dbReference>
<dbReference type="Pfam" id="PF06782">
    <property type="entry name" value="UPF0236"/>
    <property type="match status" value="1"/>
</dbReference>
<proteinExistence type="inferred from homology"/>
<dbReference type="AlphaFoldDB" id="A0A1I7GXE3"/>